<accession>A0A918QDR3</accession>
<gene>
    <name evidence="1" type="ORF">GCM10011273_30030</name>
</gene>
<dbReference type="EMBL" id="BMZB01000004">
    <property type="protein sequence ID" value="GGZ41236.1"/>
    <property type="molecule type" value="Genomic_DNA"/>
</dbReference>
<sequence length="70" mass="7775">MPLRPRKFQLAHKTEMHMGRSPCAHFTSKADKGLYLPGANFKLHSICFSAVAELPPNSLQSASDRPLPNE</sequence>
<name>A0A918QDR3_9CAUL</name>
<proteinExistence type="predicted"/>
<reference evidence="1" key="2">
    <citation type="submission" date="2020-09" db="EMBL/GenBank/DDBJ databases">
        <authorList>
            <person name="Sun Q."/>
            <person name="Kim S."/>
        </authorList>
    </citation>
    <scope>NUCLEOTIDE SEQUENCE</scope>
    <source>
        <strain evidence="1">KCTC 32296</strain>
    </source>
</reference>
<evidence type="ECO:0000313" key="2">
    <source>
        <dbReference type="Proteomes" id="UP000662572"/>
    </source>
</evidence>
<dbReference type="AlphaFoldDB" id="A0A918QDR3"/>
<protein>
    <submittedName>
        <fullName evidence="1">Uncharacterized protein</fullName>
    </submittedName>
</protein>
<comment type="caution">
    <text evidence="1">The sequence shown here is derived from an EMBL/GenBank/DDBJ whole genome shotgun (WGS) entry which is preliminary data.</text>
</comment>
<keyword evidence="2" id="KW-1185">Reference proteome</keyword>
<dbReference type="Proteomes" id="UP000662572">
    <property type="component" value="Unassembled WGS sequence"/>
</dbReference>
<organism evidence="1 2">
    <name type="scientific">Asticcacaulis endophyticus</name>
    <dbReference type="NCBI Taxonomy" id="1395890"/>
    <lineage>
        <taxon>Bacteria</taxon>
        <taxon>Pseudomonadati</taxon>
        <taxon>Pseudomonadota</taxon>
        <taxon>Alphaproteobacteria</taxon>
        <taxon>Caulobacterales</taxon>
        <taxon>Caulobacteraceae</taxon>
        <taxon>Asticcacaulis</taxon>
    </lineage>
</organism>
<evidence type="ECO:0000313" key="1">
    <source>
        <dbReference type="EMBL" id="GGZ41236.1"/>
    </source>
</evidence>
<reference evidence="1" key="1">
    <citation type="journal article" date="2014" name="Int. J. Syst. Evol. Microbiol.">
        <title>Complete genome sequence of Corynebacterium casei LMG S-19264T (=DSM 44701T), isolated from a smear-ripened cheese.</title>
        <authorList>
            <consortium name="US DOE Joint Genome Institute (JGI-PGF)"/>
            <person name="Walter F."/>
            <person name="Albersmeier A."/>
            <person name="Kalinowski J."/>
            <person name="Ruckert C."/>
        </authorList>
    </citation>
    <scope>NUCLEOTIDE SEQUENCE</scope>
    <source>
        <strain evidence="1">KCTC 32296</strain>
    </source>
</reference>